<dbReference type="RefSeq" id="XP_007407404.1">
    <property type="nucleotide sequence ID" value="XM_007407342.1"/>
</dbReference>
<evidence type="ECO:0000313" key="3">
    <source>
        <dbReference type="Proteomes" id="UP000001072"/>
    </source>
</evidence>
<keyword evidence="3" id="KW-1185">Reference proteome</keyword>
<proteinExistence type="predicted"/>
<feature type="compositionally biased region" description="Polar residues" evidence="1">
    <location>
        <begin position="54"/>
        <end position="65"/>
    </location>
</feature>
<dbReference type="KEGG" id="mlr:MELLADRAFT_61253"/>
<organism evidence="3">
    <name type="scientific">Melampsora larici-populina (strain 98AG31 / pathotype 3-4-7)</name>
    <name type="common">Poplar leaf rust fungus</name>
    <dbReference type="NCBI Taxonomy" id="747676"/>
    <lineage>
        <taxon>Eukaryota</taxon>
        <taxon>Fungi</taxon>
        <taxon>Dikarya</taxon>
        <taxon>Basidiomycota</taxon>
        <taxon>Pucciniomycotina</taxon>
        <taxon>Pucciniomycetes</taxon>
        <taxon>Pucciniales</taxon>
        <taxon>Melampsoraceae</taxon>
        <taxon>Melampsora</taxon>
    </lineage>
</organism>
<dbReference type="HOGENOM" id="CLU_030194_0_0_1"/>
<reference evidence="3" key="1">
    <citation type="journal article" date="2011" name="Proc. Natl. Acad. Sci. U.S.A.">
        <title>Obligate biotrophy features unraveled by the genomic analysis of rust fungi.</title>
        <authorList>
            <person name="Duplessis S."/>
            <person name="Cuomo C.A."/>
            <person name="Lin Y.-C."/>
            <person name="Aerts A."/>
            <person name="Tisserant E."/>
            <person name="Veneault-Fourrey C."/>
            <person name="Joly D.L."/>
            <person name="Hacquard S."/>
            <person name="Amselem J."/>
            <person name="Cantarel B.L."/>
            <person name="Chiu R."/>
            <person name="Coutinho P.M."/>
            <person name="Feau N."/>
            <person name="Field M."/>
            <person name="Frey P."/>
            <person name="Gelhaye E."/>
            <person name="Goldberg J."/>
            <person name="Grabherr M.G."/>
            <person name="Kodira C.D."/>
            <person name="Kohler A."/>
            <person name="Kuees U."/>
            <person name="Lindquist E.A."/>
            <person name="Lucas S.M."/>
            <person name="Mago R."/>
            <person name="Mauceli E."/>
            <person name="Morin E."/>
            <person name="Murat C."/>
            <person name="Pangilinan J.L."/>
            <person name="Park R."/>
            <person name="Pearson M."/>
            <person name="Quesneville H."/>
            <person name="Rouhier N."/>
            <person name="Sakthikumar S."/>
            <person name="Salamov A.A."/>
            <person name="Schmutz J."/>
            <person name="Selles B."/>
            <person name="Shapiro H."/>
            <person name="Tanguay P."/>
            <person name="Tuskan G.A."/>
            <person name="Henrissat B."/>
            <person name="Van de Peer Y."/>
            <person name="Rouze P."/>
            <person name="Ellis J.G."/>
            <person name="Dodds P.N."/>
            <person name="Schein J.E."/>
            <person name="Zhong S."/>
            <person name="Hamelin R.C."/>
            <person name="Grigoriev I.V."/>
            <person name="Szabo L.J."/>
            <person name="Martin F."/>
        </authorList>
    </citation>
    <scope>NUCLEOTIDE SEQUENCE [LARGE SCALE GENOMIC DNA]</scope>
    <source>
        <strain evidence="3">98AG31 / pathotype 3-4-7</strain>
    </source>
</reference>
<sequence>MSSQRVPITSSSLQSLNNQSLLRGNNACITSTSSHFRNGRSQSPVPNRGGSDGGLSQQGTRSPTPSREDVNRTQEPRAAEILSRPLSTGELAFFDTMATNARLDTAHRGYAQFHAEVYGNMRQHIALSVGLASCVFNVSNLSTRIDRLSGKLDTLIGLVETQNQTLSQNRLNVPSGTASVPWTCSPELHVGLIILFCFPSPNIYHLTISTLSQEMINELATKLIRLPNLESYTALEMNNIVIARSLFNTIKTRINQQNTSWLDQHLPARVQGVHDTVGTRAYATCIKNACKHSREQLHYLLLTGIHDPKTGEVLDTPVPTIKTLWHRIPQPVHGSRIWGSSSIWACADKHLNSLRAKGNDFTVMFYKIVYNQDLEVFNGRNFFSDLRENCEFKLPSDEVVQTAIDEE</sequence>
<dbReference type="GeneID" id="18929704"/>
<protein>
    <submittedName>
        <fullName evidence="2">Uncharacterized protein</fullName>
    </submittedName>
</protein>
<dbReference type="AlphaFoldDB" id="F4RE76"/>
<feature type="compositionally biased region" description="Basic and acidic residues" evidence="1">
    <location>
        <begin position="66"/>
        <end position="77"/>
    </location>
</feature>
<dbReference type="Proteomes" id="UP000001072">
    <property type="component" value="Unassembled WGS sequence"/>
</dbReference>
<evidence type="ECO:0000313" key="2">
    <source>
        <dbReference type="EMBL" id="EGG09044.1"/>
    </source>
</evidence>
<name>F4RE76_MELLP</name>
<feature type="region of interest" description="Disordered" evidence="1">
    <location>
        <begin position="30"/>
        <end position="77"/>
    </location>
</feature>
<dbReference type="EMBL" id="GL883098">
    <property type="protein sequence ID" value="EGG09044.1"/>
    <property type="molecule type" value="Genomic_DNA"/>
</dbReference>
<accession>F4RE76</accession>
<dbReference type="InParanoid" id="F4RE76"/>
<gene>
    <name evidence="2" type="ORF">MELLADRAFT_61253</name>
</gene>
<evidence type="ECO:0000256" key="1">
    <source>
        <dbReference type="SAM" id="MobiDB-lite"/>
    </source>
</evidence>
<dbReference type="VEuPathDB" id="FungiDB:MELLADRAFT_61253"/>
<feature type="compositionally biased region" description="Polar residues" evidence="1">
    <location>
        <begin position="30"/>
        <end position="45"/>
    </location>
</feature>